<dbReference type="SUPFAM" id="SSF48576">
    <property type="entry name" value="Terpenoid synthases"/>
    <property type="match status" value="1"/>
</dbReference>
<protein>
    <submittedName>
        <fullName evidence="7">Uncharacterized protein</fullName>
    </submittedName>
</protein>
<keyword evidence="8" id="KW-1185">Reference proteome</keyword>
<name>A0ABR5AJ93_9BACL</name>
<dbReference type="Proteomes" id="UP000031967">
    <property type="component" value="Unassembled WGS sequence"/>
</dbReference>
<evidence type="ECO:0000256" key="1">
    <source>
        <dbReference type="ARBA" id="ARBA00001946"/>
    </source>
</evidence>
<dbReference type="InterPro" id="IPR000092">
    <property type="entry name" value="Polyprenyl_synt"/>
</dbReference>
<sequence length="129" mass="13695">MTSLSLSIEQYIKEQALLVEQALKASLPADWDIPVPLRESMQYSLMAGGKRLRPVLVLAAAEALGAARDAALPVACAIEMIHTYSLIHDDLPACPPTMPRAPAYTASSSAIAKARSAETPCFRAACATL</sequence>
<comment type="caution">
    <text evidence="7">The sequence shown here is derived from an EMBL/GenBank/DDBJ whole genome shotgun (WGS) entry which is preliminary data.</text>
</comment>
<gene>
    <name evidence="7" type="ORF">SD70_08625</name>
</gene>
<dbReference type="Pfam" id="PF00348">
    <property type="entry name" value="polyprenyl_synt"/>
    <property type="match status" value="1"/>
</dbReference>
<proteinExistence type="inferred from homology"/>
<organism evidence="7 8">
    <name type="scientific">Gordoniibacillus kamchatkensis</name>
    <dbReference type="NCBI Taxonomy" id="1590651"/>
    <lineage>
        <taxon>Bacteria</taxon>
        <taxon>Bacillati</taxon>
        <taxon>Bacillota</taxon>
        <taxon>Bacilli</taxon>
        <taxon>Bacillales</taxon>
        <taxon>Paenibacillaceae</taxon>
        <taxon>Gordoniibacillus</taxon>
    </lineage>
</organism>
<keyword evidence="5" id="KW-0460">Magnesium</keyword>
<evidence type="ECO:0000256" key="6">
    <source>
        <dbReference type="ARBA" id="ARBA00023229"/>
    </source>
</evidence>
<keyword evidence="6" id="KW-0414">Isoprene biosynthesis</keyword>
<comment type="similarity">
    <text evidence="2">Belongs to the FPP/GGPP synthase family.</text>
</comment>
<evidence type="ECO:0000256" key="4">
    <source>
        <dbReference type="ARBA" id="ARBA00022723"/>
    </source>
</evidence>
<dbReference type="InterPro" id="IPR008949">
    <property type="entry name" value="Isoprenoid_synthase_dom_sf"/>
</dbReference>
<accession>A0ABR5AJ93</accession>
<evidence type="ECO:0000256" key="2">
    <source>
        <dbReference type="ARBA" id="ARBA00006706"/>
    </source>
</evidence>
<dbReference type="PANTHER" id="PTHR43281">
    <property type="entry name" value="FARNESYL DIPHOSPHATE SYNTHASE"/>
    <property type="match status" value="1"/>
</dbReference>
<keyword evidence="3" id="KW-0808">Transferase</keyword>
<evidence type="ECO:0000256" key="5">
    <source>
        <dbReference type="ARBA" id="ARBA00022842"/>
    </source>
</evidence>
<reference evidence="7 8" key="1">
    <citation type="submission" date="2014-12" db="EMBL/GenBank/DDBJ databases">
        <title>Draft genome sequence of Paenibacillus kamchatkensis strain B-2647.</title>
        <authorList>
            <person name="Karlyshev A.V."/>
            <person name="Kudryashova E.B."/>
        </authorList>
    </citation>
    <scope>NUCLEOTIDE SEQUENCE [LARGE SCALE GENOMIC DNA]</scope>
    <source>
        <strain evidence="7 8">VKM B-2647</strain>
    </source>
</reference>
<dbReference type="PANTHER" id="PTHR43281:SF1">
    <property type="entry name" value="FARNESYL DIPHOSPHATE SYNTHASE"/>
    <property type="match status" value="1"/>
</dbReference>
<dbReference type="EMBL" id="JXAK01000012">
    <property type="protein sequence ID" value="KIL41101.1"/>
    <property type="molecule type" value="Genomic_DNA"/>
</dbReference>
<evidence type="ECO:0000256" key="3">
    <source>
        <dbReference type="ARBA" id="ARBA00022679"/>
    </source>
</evidence>
<keyword evidence="4" id="KW-0479">Metal-binding</keyword>
<evidence type="ECO:0000313" key="8">
    <source>
        <dbReference type="Proteomes" id="UP000031967"/>
    </source>
</evidence>
<dbReference type="Gene3D" id="1.10.600.10">
    <property type="entry name" value="Farnesyl Diphosphate Synthase"/>
    <property type="match status" value="1"/>
</dbReference>
<comment type="cofactor">
    <cofactor evidence="1">
        <name>Mg(2+)</name>
        <dbReference type="ChEBI" id="CHEBI:18420"/>
    </cofactor>
</comment>
<evidence type="ECO:0000313" key="7">
    <source>
        <dbReference type="EMBL" id="KIL41101.1"/>
    </source>
</evidence>